<reference evidence="5" key="1">
    <citation type="submission" date="2021-08" db="EMBL/GenBank/DDBJ databases">
        <title>Hoeflea bacterium WL0058 sp. nov., isolated from the sediment.</title>
        <authorList>
            <person name="Wang L."/>
            <person name="Zhang D."/>
        </authorList>
    </citation>
    <scope>NUCLEOTIDE SEQUENCE</scope>
    <source>
        <strain evidence="5">WL0058</strain>
    </source>
</reference>
<dbReference type="PROSITE" id="PS51186">
    <property type="entry name" value="GNAT"/>
    <property type="match status" value="1"/>
</dbReference>
<accession>A0AAE3D2T5</accession>
<evidence type="ECO:0000256" key="3">
    <source>
        <dbReference type="ARBA" id="ARBA00038502"/>
    </source>
</evidence>
<comment type="similarity">
    <text evidence="3">Belongs to the acetyltransferase family. RimJ subfamily.</text>
</comment>
<proteinExistence type="inferred from homology"/>
<name>A0AAE3D2T5_9HYPH</name>
<dbReference type="RefSeq" id="WP_220230851.1">
    <property type="nucleotide sequence ID" value="NZ_JAICBX010000005.1"/>
</dbReference>
<dbReference type="InterPro" id="IPR051531">
    <property type="entry name" value="N-acetyltransferase"/>
</dbReference>
<protein>
    <submittedName>
        <fullName evidence="5">GNAT family N-acetyltransferase</fullName>
    </submittedName>
</protein>
<keyword evidence="2" id="KW-0012">Acyltransferase</keyword>
<gene>
    <name evidence="5" type="ORF">K1W69_23265</name>
</gene>
<dbReference type="AlphaFoldDB" id="A0AAE3D2T5"/>
<comment type="caution">
    <text evidence="5">The sequence shown here is derived from an EMBL/GenBank/DDBJ whole genome shotgun (WGS) entry which is preliminary data.</text>
</comment>
<dbReference type="Proteomes" id="UP001196509">
    <property type="component" value="Unassembled WGS sequence"/>
</dbReference>
<evidence type="ECO:0000256" key="1">
    <source>
        <dbReference type="ARBA" id="ARBA00022679"/>
    </source>
</evidence>
<evidence type="ECO:0000313" key="5">
    <source>
        <dbReference type="EMBL" id="MBW8640134.1"/>
    </source>
</evidence>
<dbReference type="GO" id="GO:0008999">
    <property type="term" value="F:protein-N-terminal-alanine acetyltransferase activity"/>
    <property type="evidence" value="ECO:0007669"/>
    <property type="project" value="TreeGrafter"/>
</dbReference>
<dbReference type="PANTHER" id="PTHR43792:SF8">
    <property type="entry name" value="[RIBOSOMAL PROTEIN US5]-ALANINE N-ACETYLTRANSFERASE"/>
    <property type="match status" value="1"/>
</dbReference>
<organism evidence="5 6">
    <name type="scientific">Flavimaribacter sediminis</name>
    <dbReference type="NCBI Taxonomy" id="2865987"/>
    <lineage>
        <taxon>Bacteria</taxon>
        <taxon>Pseudomonadati</taxon>
        <taxon>Pseudomonadota</taxon>
        <taxon>Alphaproteobacteria</taxon>
        <taxon>Hyphomicrobiales</taxon>
        <taxon>Rhizobiaceae</taxon>
        <taxon>Flavimaribacter</taxon>
    </lineage>
</organism>
<dbReference type="GO" id="GO:0005737">
    <property type="term" value="C:cytoplasm"/>
    <property type="evidence" value="ECO:0007669"/>
    <property type="project" value="TreeGrafter"/>
</dbReference>
<dbReference type="PANTHER" id="PTHR43792">
    <property type="entry name" value="GNAT FAMILY, PUTATIVE (AFU_ORTHOLOGUE AFUA_3G00765)-RELATED-RELATED"/>
    <property type="match status" value="1"/>
</dbReference>
<evidence type="ECO:0000259" key="4">
    <source>
        <dbReference type="PROSITE" id="PS51186"/>
    </source>
</evidence>
<feature type="domain" description="N-acetyltransferase" evidence="4">
    <location>
        <begin position="32"/>
        <end position="188"/>
    </location>
</feature>
<dbReference type="InterPro" id="IPR000182">
    <property type="entry name" value="GNAT_dom"/>
</dbReference>
<evidence type="ECO:0000256" key="2">
    <source>
        <dbReference type="ARBA" id="ARBA00023315"/>
    </source>
</evidence>
<dbReference type="Gene3D" id="3.40.630.30">
    <property type="match status" value="1"/>
</dbReference>
<dbReference type="SUPFAM" id="SSF55729">
    <property type="entry name" value="Acyl-CoA N-acyltransferases (Nat)"/>
    <property type="match status" value="1"/>
</dbReference>
<evidence type="ECO:0000313" key="6">
    <source>
        <dbReference type="Proteomes" id="UP001196509"/>
    </source>
</evidence>
<dbReference type="Pfam" id="PF13302">
    <property type="entry name" value="Acetyltransf_3"/>
    <property type="match status" value="1"/>
</dbReference>
<dbReference type="EMBL" id="JAICBX010000005">
    <property type="protein sequence ID" value="MBW8640134.1"/>
    <property type="molecule type" value="Genomic_DNA"/>
</dbReference>
<sequence length="212" mass="24531">MRIFNRFATTPHIGGNGFFLRRPEGRDYRAWYELRSNSRSFLEPWEPNWALDYLSRRSYLGLVRRYRADFAEGRAVPLFLFRTEDNALLGGLNIGNIRGGAVQSCMIGYWMGEEHSGQGWMLKAIEAVQPYIFETLRLHRIEAACIPENTRSVKLLEKAGFQYEGFLRGYLKINGRWRDHSLYALLAEDRFGERNGKRVDRRSCGNADLGAP</sequence>
<dbReference type="InterPro" id="IPR016181">
    <property type="entry name" value="Acyl_CoA_acyltransferase"/>
</dbReference>
<keyword evidence="1" id="KW-0808">Transferase</keyword>
<keyword evidence="6" id="KW-1185">Reference proteome</keyword>